<dbReference type="InterPro" id="IPR032816">
    <property type="entry name" value="VTT_dom"/>
</dbReference>
<evidence type="ECO:0000256" key="6">
    <source>
        <dbReference type="ARBA" id="ARBA00023136"/>
    </source>
</evidence>
<comment type="subcellular location">
    <subcellularLocation>
        <location evidence="1">Cell membrane</location>
        <topology evidence="1">Multi-pass membrane protein</topology>
    </subcellularLocation>
</comment>
<evidence type="ECO:0000256" key="2">
    <source>
        <dbReference type="ARBA" id="ARBA00010792"/>
    </source>
</evidence>
<dbReference type="InterPro" id="IPR051311">
    <property type="entry name" value="DedA_domain"/>
</dbReference>
<keyword evidence="4 7" id="KW-0812">Transmembrane</keyword>
<keyword evidence="10" id="KW-1185">Reference proteome</keyword>
<feature type="domain" description="VTT" evidence="8">
    <location>
        <begin position="40"/>
        <end position="162"/>
    </location>
</feature>
<dbReference type="RefSeq" id="WP_127095546.1">
    <property type="nucleotide sequence ID" value="NZ_CP031423.1"/>
</dbReference>
<dbReference type="OrthoDB" id="9813426at2"/>
<evidence type="ECO:0000259" key="8">
    <source>
        <dbReference type="Pfam" id="PF09335"/>
    </source>
</evidence>
<feature type="transmembrane region" description="Helical" evidence="7">
    <location>
        <begin position="60"/>
        <end position="85"/>
    </location>
</feature>
<reference evidence="9 10" key="1">
    <citation type="submission" date="2018-08" db="EMBL/GenBank/DDBJ databases">
        <title>Microbacterium lemovicicum sp. nov., a bacterium isolated from a natural uranium-rich soil.</title>
        <authorList>
            <person name="ORTET P."/>
        </authorList>
    </citation>
    <scope>NUCLEOTIDE SEQUENCE [LARGE SCALE GENOMIC DNA]</scope>
    <source>
        <strain evidence="9 10">Viu22</strain>
    </source>
</reference>
<evidence type="ECO:0000256" key="4">
    <source>
        <dbReference type="ARBA" id="ARBA00022692"/>
    </source>
</evidence>
<keyword evidence="6 7" id="KW-0472">Membrane</keyword>
<evidence type="ECO:0000256" key="3">
    <source>
        <dbReference type="ARBA" id="ARBA00022475"/>
    </source>
</evidence>
<proteinExistence type="inferred from homology"/>
<evidence type="ECO:0000256" key="5">
    <source>
        <dbReference type="ARBA" id="ARBA00022989"/>
    </source>
</evidence>
<evidence type="ECO:0000256" key="7">
    <source>
        <dbReference type="SAM" id="Phobius"/>
    </source>
</evidence>
<dbReference type="Pfam" id="PF09335">
    <property type="entry name" value="VTT_dom"/>
    <property type="match status" value="1"/>
</dbReference>
<dbReference type="KEGG" id="mlv:CVS47_01537"/>
<evidence type="ECO:0000313" key="10">
    <source>
        <dbReference type="Proteomes" id="UP000276888"/>
    </source>
</evidence>
<feature type="transmembrane region" description="Helical" evidence="7">
    <location>
        <begin position="179"/>
        <end position="197"/>
    </location>
</feature>
<comment type="similarity">
    <text evidence="2">Belongs to the DedA family.</text>
</comment>
<feature type="transmembrane region" description="Helical" evidence="7">
    <location>
        <begin position="21"/>
        <end position="40"/>
    </location>
</feature>
<dbReference type="PANTHER" id="PTHR42709:SF6">
    <property type="entry name" value="UNDECAPRENYL PHOSPHATE TRANSPORTER A"/>
    <property type="match status" value="1"/>
</dbReference>
<sequence length="229" mass="24763">MNEILTWLLDAVQSVDPVLRTVLAGVAIMLETSVLIGLFFPGDTVVIVAGTAVGSVGEGVLLGVAVVLGALAGESIGFLLGRLLGPRIRASRLGRRIGEANWVRSERYLERRGGPAIFLSRFLPVLHSLVPLTVGMSGYSYRRFIAWTLPACIVWSSLYIGVASLAAGTYRELADRIHYAGYIFVGVIVLFLVLMVLSKRIIQRVERSHLDEEPPPAIGPDGTPLDVKD</sequence>
<keyword evidence="3" id="KW-1003">Cell membrane</keyword>
<feature type="transmembrane region" description="Helical" evidence="7">
    <location>
        <begin position="144"/>
        <end position="167"/>
    </location>
</feature>
<dbReference type="EMBL" id="CP031423">
    <property type="protein sequence ID" value="AZS36917.1"/>
    <property type="molecule type" value="Genomic_DNA"/>
</dbReference>
<accession>A0A3S9WA45</accession>
<keyword evidence="5 7" id="KW-1133">Transmembrane helix</keyword>
<protein>
    <submittedName>
        <fullName evidence="9">Putative membrane protein</fullName>
    </submittedName>
</protein>
<dbReference type="PANTHER" id="PTHR42709">
    <property type="entry name" value="ALKALINE PHOSPHATASE LIKE PROTEIN"/>
    <property type="match status" value="1"/>
</dbReference>
<organism evidence="9 10">
    <name type="scientific">Microbacterium lemovicicum</name>
    <dbReference type="NCBI Taxonomy" id="1072463"/>
    <lineage>
        <taxon>Bacteria</taxon>
        <taxon>Bacillati</taxon>
        <taxon>Actinomycetota</taxon>
        <taxon>Actinomycetes</taxon>
        <taxon>Micrococcales</taxon>
        <taxon>Microbacteriaceae</taxon>
        <taxon>Microbacterium</taxon>
    </lineage>
</organism>
<dbReference type="Proteomes" id="UP000276888">
    <property type="component" value="Chromosome"/>
</dbReference>
<evidence type="ECO:0000256" key="1">
    <source>
        <dbReference type="ARBA" id="ARBA00004651"/>
    </source>
</evidence>
<dbReference type="AlphaFoldDB" id="A0A3S9WA45"/>
<evidence type="ECO:0000313" key="9">
    <source>
        <dbReference type="EMBL" id="AZS36917.1"/>
    </source>
</evidence>
<gene>
    <name evidence="9" type="ORF">CVS47_01537</name>
</gene>
<name>A0A3S9WA45_9MICO</name>
<dbReference type="GO" id="GO:0005886">
    <property type="term" value="C:plasma membrane"/>
    <property type="evidence" value="ECO:0007669"/>
    <property type="project" value="UniProtKB-SubCell"/>
</dbReference>